<name>A0AAV1R837_9ROSI</name>
<organism evidence="2 3">
    <name type="scientific">Dovyalis caffra</name>
    <dbReference type="NCBI Taxonomy" id="77055"/>
    <lineage>
        <taxon>Eukaryota</taxon>
        <taxon>Viridiplantae</taxon>
        <taxon>Streptophyta</taxon>
        <taxon>Embryophyta</taxon>
        <taxon>Tracheophyta</taxon>
        <taxon>Spermatophyta</taxon>
        <taxon>Magnoliopsida</taxon>
        <taxon>eudicotyledons</taxon>
        <taxon>Gunneridae</taxon>
        <taxon>Pentapetalae</taxon>
        <taxon>rosids</taxon>
        <taxon>fabids</taxon>
        <taxon>Malpighiales</taxon>
        <taxon>Salicaceae</taxon>
        <taxon>Flacourtieae</taxon>
        <taxon>Dovyalis</taxon>
    </lineage>
</organism>
<gene>
    <name evidence="2" type="ORF">DCAF_LOCUS6216</name>
</gene>
<dbReference type="Proteomes" id="UP001314170">
    <property type="component" value="Unassembled WGS sequence"/>
</dbReference>
<protein>
    <recommendedName>
        <fullName evidence="1">Bet v I/Major latex protein domain-containing protein</fullName>
    </recommendedName>
</protein>
<accession>A0AAV1R837</accession>
<evidence type="ECO:0000313" key="2">
    <source>
        <dbReference type="EMBL" id="CAK7328491.1"/>
    </source>
</evidence>
<reference evidence="2 3" key="1">
    <citation type="submission" date="2024-01" db="EMBL/GenBank/DDBJ databases">
        <authorList>
            <person name="Waweru B."/>
        </authorList>
    </citation>
    <scope>NUCLEOTIDE SEQUENCE [LARGE SCALE GENOMIC DNA]</scope>
</reference>
<feature type="domain" description="Bet v I/Major latex protein" evidence="1">
    <location>
        <begin position="2"/>
        <end position="152"/>
    </location>
</feature>
<dbReference type="SMART" id="SM01037">
    <property type="entry name" value="Bet_v_1"/>
    <property type="match status" value="1"/>
</dbReference>
<dbReference type="EMBL" id="CAWUPB010000893">
    <property type="protein sequence ID" value="CAK7328491.1"/>
    <property type="molecule type" value="Genomic_DNA"/>
</dbReference>
<dbReference type="Gene3D" id="3.30.530.20">
    <property type="match status" value="1"/>
</dbReference>
<dbReference type="SUPFAM" id="SSF55961">
    <property type="entry name" value="Bet v1-like"/>
    <property type="match status" value="1"/>
</dbReference>
<dbReference type="InterPro" id="IPR023393">
    <property type="entry name" value="START-like_dom_sf"/>
</dbReference>
<dbReference type="AlphaFoldDB" id="A0AAV1R837"/>
<dbReference type="InterPro" id="IPR051761">
    <property type="entry name" value="MLP-like_ligand-binding"/>
</dbReference>
<evidence type="ECO:0000313" key="3">
    <source>
        <dbReference type="Proteomes" id="UP001314170"/>
    </source>
</evidence>
<proteinExistence type="predicted"/>
<evidence type="ECO:0000259" key="1">
    <source>
        <dbReference type="SMART" id="SM01037"/>
    </source>
</evidence>
<dbReference type="GO" id="GO:0006952">
    <property type="term" value="P:defense response"/>
    <property type="evidence" value="ECO:0007669"/>
    <property type="project" value="InterPro"/>
</dbReference>
<dbReference type="PANTHER" id="PTHR31907">
    <property type="entry name" value="MLP-LIKE PROTEIN 423"/>
    <property type="match status" value="1"/>
</dbReference>
<dbReference type="InterPro" id="IPR000916">
    <property type="entry name" value="Bet_v_I/MLP"/>
</dbReference>
<comment type="caution">
    <text evidence="2">The sequence shown here is derived from an EMBL/GenBank/DDBJ whole genome shotgun (WGS) entry which is preliminary data.</text>
</comment>
<sequence>MSLYGRMEVAVETNIPAEKLHDLLSSSSLPQLSCMSPAKLQAVHLLKGEWGKSGSTICWNYTFEGAPKITKEVIEDIDNTKLSTTFKVIEGHLMEAYKSFKFIHQAAPKGEGGVVHWKLIYEKENENIPAPTAFLDYLVDFTKDMNAYLTQGQT</sequence>
<dbReference type="Pfam" id="PF00407">
    <property type="entry name" value="Bet_v_1"/>
    <property type="match status" value="1"/>
</dbReference>
<keyword evidence="3" id="KW-1185">Reference proteome</keyword>